<evidence type="ECO:0000256" key="1">
    <source>
        <dbReference type="SAM" id="MobiDB-lite"/>
    </source>
</evidence>
<dbReference type="EMBL" id="JBEPLJ010000007">
    <property type="protein sequence ID" value="MET3585890.1"/>
    <property type="molecule type" value="Genomic_DNA"/>
</dbReference>
<accession>A0ABV2H5R7</accession>
<keyword evidence="3" id="KW-1185">Reference proteome</keyword>
<dbReference type="Proteomes" id="UP001549031">
    <property type="component" value="Unassembled WGS sequence"/>
</dbReference>
<evidence type="ECO:0000313" key="2">
    <source>
        <dbReference type="EMBL" id="MET3585890.1"/>
    </source>
</evidence>
<organism evidence="2 3">
    <name type="scientific">Pseudorhizobium tarimense</name>
    <dbReference type="NCBI Taxonomy" id="1079109"/>
    <lineage>
        <taxon>Bacteria</taxon>
        <taxon>Pseudomonadati</taxon>
        <taxon>Pseudomonadota</taxon>
        <taxon>Alphaproteobacteria</taxon>
        <taxon>Hyphomicrobiales</taxon>
        <taxon>Rhizobiaceae</taxon>
        <taxon>Rhizobium/Agrobacterium group</taxon>
        <taxon>Pseudorhizobium</taxon>
    </lineage>
</organism>
<gene>
    <name evidence="2" type="ORF">ABID21_002005</name>
</gene>
<feature type="region of interest" description="Disordered" evidence="1">
    <location>
        <begin position="17"/>
        <end position="39"/>
    </location>
</feature>
<reference evidence="2 3" key="1">
    <citation type="submission" date="2024-06" db="EMBL/GenBank/DDBJ databases">
        <title>Genomic Encyclopedia of Type Strains, Phase IV (KMG-IV): sequencing the most valuable type-strain genomes for metagenomic binning, comparative biology and taxonomic classification.</title>
        <authorList>
            <person name="Goeker M."/>
        </authorList>
    </citation>
    <scope>NUCLEOTIDE SEQUENCE [LARGE SCALE GENOMIC DNA]</scope>
    <source>
        <strain evidence="2 3">DSM 105042</strain>
    </source>
</reference>
<comment type="caution">
    <text evidence="2">The sequence shown here is derived from an EMBL/GenBank/DDBJ whole genome shotgun (WGS) entry which is preliminary data.</text>
</comment>
<sequence>MRDWFRRDLPAFLAQNGGDGLFPDLLEQSENAGHEEDQR</sequence>
<name>A0ABV2H5R7_9HYPH</name>
<proteinExistence type="predicted"/>
<protein>
    <submittedName>
        <fullName evidence="2">Uncharacterized protein</fullName>
    </submittedName>
</protein>
<evidence type="ECO:0000313" key="3">
    <source>
        <dbReference type="Proteomes" id="UP001549031"/>
    </source>
</evidence>